<protein>
    <submittedName>
        <fullName evidence="2">Uncharacterized protein</fullName>
    </submittedName>
</protein>
<accession>A0A194W6P6</accession>
<proteinExistence type="predicted"/>
<organism evidence="2 3">
    <name type="scientific">Cytospora mali</name>
    <name type="common">Apple Valsa canker fungus</name>
    <name type="synonym">Valsa mali</name>
    <dbReference type="NCBI Taxonomy" id="578113"/>
    <lineage>
        <taxon>Eukaryota</taxon>
        <taxon>Fungi</taxon>
        <taxon>Dikarya</taxon>
        <taxon>Ascomycota</taxon>
        <taxon>Pezizomycotina</taxon>
        <taxon>Sordariomycetes</taxon>
        <taxon>Sordariomycetidae</taxon>
        <taxon>Diaporthales</taxon>
        <taxon>Cytosporaceae</taxon>
        <taxon>Cytospora</taxon>
    </lineage>
</organism>
<dbReference type="CDD" id="cd00105">
    <property type="entry name" value="KH-I"/>
    <property type="match status" value="1"/>
</dbReference>
<dbReference type="SMR" id="A0A194W6P6"/>
<dbReference type="AlphaFoldDB" id="A0A194W6P6"/>
<name>A0A194W6P6_CYTMA</name>
<feature type="compositionally biased region" description="Low complexity" evidence="1">
    <location>
        <begin position="384"/>
        <end position="397"/>
    </location>
</feature>
<reference evidence="2" key="1">
    <citation type="submission" date="2014-12" db="EMBL/GenBank/DDBJ databases">
        <title>Genome Sequence of Valsa Canker Pathogens Uncovers a Specific Adaption of Colonization on Woody Bark.</title>
        <authorList>
            <person name="Yin Z."/>
            <person name="Liu H."/>
            <person name="Gao X."/>
            <person name="Li Z."/>
            <person name="Song N."/>
            <person name="Ke X."/>
            <person name="Dai Q."/>
            <person name="Wu Y."/>
            <person name="Sun Y."/>
            <person name="Xu J.-R."/>
            <person name="Kang Z.K."/>
            <person name="Wang L."/>
            <person name="Huang L."/>
        </authorList>
    </citation>
    <scope>NUCLEOTIDE SEQUENCE [LARGE SCALE GENOMIC DNA]</scope>
    <source>
        <strain evidence="2">03-8</strain>
    </source>
</reference>
<feature type="region of interest" description="Disordered" evidence="1">
    <location>
        <begin position="377"/>
        <end position="397"/>
    </location>
</feature>
<dbReference type="Proteomes" id="UP000078559">
    <property type="component" value="Chromosome 8"/>
</dbReference>
<dbReference type="EMBL" id="CM003105">
    <property type="protein sequence ID" value="KUI72154.1"/>
    <property type="molecule type" value="Genomic_DNA"/>
</dbReference>
<evidence type="ECO:0000313" key="3">
    <source>
        <dbReference type="Proteomes" id="UP000078559"/>
    </source>
</evidence>
<dbReference type="OrthoDB" id="5227168at2759"/>
<sequence>MSSLSGIFYRPEDTPRACYERVFPRDILGFSNGRPLDPPHMERNGLQCMQSTVTNPFFESAKPSTHYWFSRDMEWWFSAAKQVFYDIKAYLAEDNFDNVPVNCLDSLRLLRHPQRDRMNWLSSFVYHLELHMAGSVLHPVRQCIRSPCDETRQPDTLRFDVFLLECWAHMGLASQQDRTTLGEIDYVQEQFHRYWRQYISHYEKFPHELEYNTPQTQNGITRFLLLPEPNAYTHVRNRLGPIQEQTLCRVYVPPNEAEPIQITGTEGGIEMAKHIILGICREGMTRLDAGCELALVRSQYITARRALFNAIRGVAGGGMGGDEEGLACSAAQDQVLRSQACLQTMAFAALLRGDTQGGSKVIQVYGELFGWDRRAARGGGSGHTGDSSGSSSATMFR</sequence>
<evidence type="ECO:0000313" key="2">
    <source>
        <dbReference type="EMBL" id="KUI72154.1"/>
    </source>
</evidence>
<keyword evidence="3" id="KW-1185">Reference proteome</keyword>
<evidence type="ECO:0000256" key="1">
    <source>
        <dbReference type="SAM" id="MobiDB-lite"/>
    </source>
</evidence>
<gene>
    <name evidence="2" type="ORF">VM1G_07800</name>
</gene>